<dbReference type="Pfam" id="PF05685">
    <property type="entry name" value="Uma2"/>
    <property type="match status" value="1"/>
</dbReference>
<protein>
    <submittedName>
        <fullName evidence="4">Endonuclease, Uma2 family (Restriction endonuclease fold)</fullName>
    </submittedName>
</protein>
<feature type="domain" description="Putative restriction endonuclease" evidence="1">
    <location>
        <begin position="17"/>
        <end position="134"/>
    </location>
</feature>
<evidence type="ECO:0000313" key="4">
    <source>
        <dbReference type="EMBL" id="VFK06540.1"/>
    </source>
</evidence>
<dbReference type="EMBL" id="CAADFL010000019">
    <property type="protein sequence ID" value="VFK06540.1"/>
    <property type="molecule type" value="Genomic_DNA"/>
</dbReference>
<dbReference type="EMBL" id="CAADFA010000013">
    <property type="protein sequence ID" value="VFJ44570.1"/>
    <property type="molecule type" value="Genomic_DNA"/>
</dbReference>
<evidence type="ECO:0000313" key="2">
    <source>
        <dbReference type="EMBL" id="VFJ44217.1"/>
    </source>
</evidence>
<organism evidence="4">
    <name type="scientific">Candidatus Kentrum sp. FM</name>
    <dbReference type="NCBI Taxonomy" id="2126340"/>
    <lineage>
        <taxon>Bacteria</taxon>
        <taxon>Pseudomonadati</taxon>
        <taxon>Pseudomonadota</taxon>
        <taxon>Gammaproteobacteria</taxon>
        <taxon>Candidatus Kentrum</taxon>
    </lineage>
</organism>
<name>A0A450VP46_9GAMM</name>
<evidence type="ECO:0000313" key="3">
    <source>
        <dbReference type="EMBL" id="VFJ44570.1"/>
    </source>
</evidence>
<sequence>MQWQDVLADPSLRDLPYKIELNERGRIEMSPATNRHGILQSRLVRLMARFLPEGESITECAIQTTSGVKVVDVAWGSKAFFQRQSLKQDPFEYAPDICVEIVSPGNSTVEMEQKIAAYLQQGVLEVWLVDLQGNCRFFNQGGAQKETAFRIPERAWGRLGQDMLF</sequence>
<dbReference type="SUPFAM" id="SSF52980">
    <property type="entry name" value="Restriction endonuclease-like"/>
    <property type="match status" value="1"/>
</dbReference>
<accession>A0A450VP46</accession>
<dbReference type="EMBL" id="CAADEZ010000015">
    <property type="protein sequence ID" value="VFJ44217.1"/>
    <property type="molecule type" value="Genomic_DNA"/>
</dbReference>
<keyword evidence="4" id="KW-0540">Nuclease</keyword>
<keyword evidence="4" id="KW-0255">Endonuclease</keyword>
<dbReference type="InterPro" id="IPR012296">
    <property type="entry name" value="Nuclease_put_TT1808"/>
</dbReference>
<dbReference type="AlphaFoldDB" id="A0A450VP46"/>
<dbReference type="GO" id="GO:0004519">
    <property type="term" value="F:endonuclease activity"/>
    <property type="evidence" value="ECO:0007669"/>
    <property type="project" value="UniProtKB-KW"/>
</dbReference>
<reference evidence="4" key="1">
    <citation type="submission" date="2019-02" db="EMBL/GenBank/DDBJ databases">
        <authorList>
            <person name="Gruber-Vodicka R. H."/>
            <person name="Seah K. B. B."/>
        </authorList>
    </citation>
    <scope>NUCLEOTIDE SEQUENCE</scope>
    <source>
        <strain evidence="2">BECK_BZ163</strain>
        <strain evidence="4">BECK_BZ164</strain>
        <strain evidence="3">BECK_BZ165</strain>
    </source>
</reference>
<proteinExistence type="predicted"/>
<dbReference type="Gene3D" id="3.90.1570.10">
    <property type="entry name" value="tt1808, chain A"/>
    <property type="match status" value="1"/>
</dbReference>
<dbReference type="InterPro" id="IPR008538">
    <property type="entry name" value="Uma2"/>
</dbReference>
<dbReference type="PANTHER" id="PTHR34107">
    <property type="entry name" value="SLL0198 PROTEIN-RELATED"/>
    <property type="match status" value="1"/>
</dbReference>
<dbReference type="PANTHER" id="PTHR34107:SF4">
    <property type="entry name" value="SLL1222 PROTEIN"/>
    <property type="match status" value="1"/>
</dbReference>
<evidence type="ECO:0000259" key="1">
    <source>
        <dbReference type="Pfam" id="PF05685"/>
    </source>
</evidence>
<dbReference type="CDD" id="cd06260">
    <property type="entry name" value="DUF820-like"/>
    <property type="match status" value="1"/>
</dbReference>
<dbReference type="InterPro" id="IPR011335">
    <property type="entry name" value="Restrct_endonuc-II-like"/>
</dbReference>
<keyword evidence="4" id="KW-0378">Hydrolase</keyword>
<gene>
    <name evidence="2" type="ORF">BECKFM1743A_GA0114220_100157</name>
    <name evidence="4" type="ORF">BECKFM1743B_GA0114221_1001911</name>
    <name evidence="3" type="ORF">BECKFM1743C_GA0114222_100137</name>
</gene>